<dbReference type="OrthoDB" id="4865553at2759"/>
<dbReference type="GeneID" id="18170372"/>
<dbReference type="VEuPathDB" id="FungiDB:CCM_08364"/>
<proteinExistence type="predicted"/>
<dbReference type="KEGG" id="cmt:CCM_08364"/>
<dbReference type="HOGENOM" id="CLU_1815705_0_0_1"/>
<evidence type="ECO:0000313" key="1">
    <source>
        <dbReference type="EMBL" id="EGX88321.1"/>
    </source>
</evidence>
<dbReference type="Proteomes" id="UP000001610">
    <property type="component" value="Unassembled WGS sequence"/>
</dbReference>
<gene>
    <name evidence="1" type="ORF">CCM_08364</name>
</gene>
<dbReference type="RefSeq" id="XP_006673566.1">
    <property type="nucleotide sequence ID" value="XM_006673503.1"/>
</dbReference>
<accession>G3JR25</accession>
<name>G3JR25_CORMM</name>
<protein>
    <submittedName>
        <fullName evidence="1">Uncharacterized protein</fullName>
    </submittedName>
</protein>
<sequence>MTLSTSERATQCLTAPLNKELLLQARTGHGDFASYDERVNHADATLTSSCGRRKSPGHVFYCRKVRGKRSAPPWFGQRLHIDDTIGAGWLEYAKLAREPSFFSESNPPESSVVQRLAAKYAQNGMGVFESKNQMPRPQSCLG</sequence>
<reference evidence="1 2" key="1">
    <citation type="journal article" date="2011" name="Genome Biol.">
        <title>Genome sequence of the insect pathogenic fungus Cordyceps militaris, a valued traditional Chinese medicine.</title>
        <authorList>
            <person name="Zheng P."/>
            <person name="Xia Y."/>
            <person name="Xiao G."/>
            <person name="Xiong C."/>
            <person name="Hu X."/>
            <person name="Zhang S."/>
            <person name="Zheng H."/>
            <person name="Huang Y."/>
            <person name="Zhou Y."/>
            <person name="Wang S."/>
            <person name="Zhao G.P."/>
            <person name="Liu X."/>
            <person name="St Leger R.J."/>
            <person name="Wang C."/>
        </authorList>
    </citation>
    <scope>NUCLEOTIDE SEQUENCE [LARGE SCALE GENOMIC DNA]</scope>
    <source>
        <strain evidence="1 2">CM01</strain>
    </source>
</reference>
<organism evidence="1 2">
    <name type="scientific">Cordyceps militaris (strain CM01)</name>
    <name type="common">Caterpillar fungus</name>
    <dbReference type="NCBI Taxonomy" id="983644"/>
    <lineage>
        <taxon>Eukaryota</taxon>
        <taxon>Fungi</taxon>
        <taxon>Dikarya</taxon>
        <taxon>Ascomycota</taxon>
        <taxon>Pezizomycotina</taxon>
        <taxon>Sordariomycetes</taxon>
        <taxon>Hypocreomycetidae</taxon>
        <taxon>Hypocreales</taxon>
        <taxon>Cordycipitaceae</taxon>
        <taxon>Cordyceps</taxon>
    </lineage>
</organism>
<evidence type="ECO:0000313" key="2">
    <source>
        <dbReference type="Proteomes" id="UP000001610"/>
    </source>
</evidence>
<dbReference type="AlphaFoldDB" id="G3JR25"/>
<keyword evidence="2" id="KW-1185">Reference proteome</keyword>
<dbReference type="EMBL" id="JH126405">
    <property type="protein sequence ID" value="EGX88321.1"/>
    <property type="molecule type" value="Genomic_DNA"/>
</dbReference>
<dbReference type="InParanoid" id="G3JR25"/>